<reference evidence="2" key="2">
    <citation type="submission" date="2020-05" db="UniProtKB">
        <authorList>
            <consortium name="EnsemblMetazoa"/>
        </authorList>
    </citation>
    <scope>IDENTIFICATION</scope>
    <source>
        <strain evidence="2">IAEA</strain>
    </source>
</reference>
<proteinExistence type="predicted"/>
<dbReference type="EMBL" id="JXJN01020336">
    <property type="status" value="NOT_ANNOTATED_CDS"/>
    <property type="molecule type" value="Genomic_DNA"/>
</dbReference>
<protein>
    <submittedName>
        <fullName evidence="2">Uncharacterized protein</fullName>
    </submittedName>
</protein>
<dbReference type="EnsemblMetazoa" id="GPPI040298-RA">
    <property type="protein sequence ID" value="GPPI040298-PA"/>
    <property type="gene ID" value="GPPI040298"/>
</dbReference>
<reference evidence="3" key="1">
    <citation type="submission" date="2015-01" db="EMBL/GenBank/DDBJ databases">
        <authorList>
            <person name="Aksoy S."/>
            <person name="Warren W."/>
            <person name="Wilson R.K."/>
        </authorList>
    </citation>
    <scope>NUCLEOTIDE SEQUENCE [LARGE SCALE GENOMIC DNA]</scope>
    <source>
        <strain evidence="3">IAEA</strain>
    </source>
</reference>
<keyword evidence="1" id="KW-1133">Transmembrane helix</keyword>
<evidence type="ECO:0000313" key="3">
    <source>
        <dbReference type="Proteomes" id="UP000092460"/>
    </source>
</evidence>
<keyword evidence="3" id="KW-1185">Reference proteome</keyword>
<sequence length="75" mass="8197">MNEFDEKKRKLFRSACEFDDVNLTTAAGFSIQFLVVIFVDVLLRLANKCLRPISIAVSAGVTVVQLGGEGYAVNS</sequence>
<dbReference type="Proteomes" id="UP000092460">
    <property type="component" value="Unassembled WGS sequence"/>
</dbReference>
<accession>A0A1B0BTS1</accession>
<keyword evidence="1" id="KW-0812">Transmembrane</keyword>
<keyword evidence="1" id="KW-0472">Membrane</keyword>
<evidence type="ECO:0000256" key="1">
    <source>
        <dbReference type="SAM" id="Phobius"/>
    </source>
</evidence>
<name>A0A1B0BTS1_9MUSC</name>
<feature type="transmembrane region" description="Helical" evidence="1">
    <location>
        <begin position="21"/>
        <end position="43"/>
    </location>
</feature>
<evidence type="ECO:0000313" key="2">
    <source>
        <dbReference type="EnsemblMetazoa" id="GPPI040298-PA"/>
    </source>
</evidence>
<dbReference type="EMBL" id="JXJN01020337">
    <property type="status" value="NOT_ANNOTATED_CDS"/>
    <property type="molecule type" value="Genomic_DNA"/>
</dbReference>
<dbReference type="AlphaFoldDB" id="A0A1B0BTS1"/>
<dbReference type="VEuPathDB" id="VectorBase:GPPI040298"/>
<organism evidence="2 3">
    <name type="scientific">Glossina palpalis gambiensis</name>
    <dbReference type="NCBI Taxonomy" id="67801"/>
    <lineage>
        <taxon>Eukaryota</taxon>
        <taxon>Metazoa</taxon>
        <taxon>Ecdysozoa</taxon>
        <taxon>Arthropoda</taxon>
        <taxon>Hexapoda</taxon>
        <taxon>Insecta</taxon>
        <taxon>Pterygota</taxon>
        <taxon>Neoptera</taxon>
        <taxon>Endopterygota</taxon>
        <taxon>Diptera</taxon>
        <taxon>Brachycera</taxon>
        <taxon>Muscomorpha</taxon>
        <taxon>Hippoboscoidea</taxon>
        <taxon>Glossinidae</taxon>
        <taxon>Glossina</taxon>
    </lineage>
</organism>